<feature type="domain" description="ABC transmembrane type-1" evidence="12">
    <location>
        <begin position="703"/>
        <end position="993"/>
    </location>
</feature>
<feature type="transmembrane region" description="Helical" evidence="10">
    <location>
        <begin position="202"/>
        <end position="219"/>
    </location>
</feature>
<feature type="transmembrane region" description="Helical" evidence="10">
    <location>
        <begin position="937"/>
        <end position="961"/>
    </location>
</feature>
<feature type="compositionally biased region" description="Low complexity" evidence="9">
    <location>
        <begin position="1152"/>
        <end position="1182"/>
    </location>
</feature>
<evidence type="ECO:0000256" key="2">
    <source>
        <dbReference type="ARBA" id="ARBA00007577"/>
    </source>
</evidence>
<dbReference type="OrthoDB" id="6500128at2759"/>
<dbReference type="SUPFAM" id="SSF90123">
    <property type="entry name" value="ABC transporter transmembrane region"/>
    <property type="match status" value="2"/>
</dbReference>
<dbReference type="Gene3D" id="1.20.1560.10">
    <property type="entry name" value="ABC transporter type 1, transmembrane domain"/>
    <property type="match status" value="1"/>
</dbReference>
<dbReference type="InterPro" id="IPR003439">
    <property type="entry name" value="ABC_transporter-like_ATP-bd"/>
</dbReference>
<feature type="compositionally biased region" description="Basic and acidic residues" evidence="9">
    <location>
        <begin position="629"/>
        <end position="650"/>
    </location>
</feature>
<dbReference type="PANTHER" id="PTHR43394">
    <property type="entry name" value="ATP-DEPENDENT PERMEASE MDL1, MITOCHONDRIAL"/>
    <property type="match status" value="1"/>
</dbReference>
<keyword evidence="5" id="KW-0547">Nucleotide-binding</keyword>
<gene>
    <name evidence="13" type="primary">ABCB1</name>
    <name evidence="13" type="ORF">SPIL2461_LOCUS21205</name>
</gene>
<dbReference type="SMART" id="SM00382">
    <property type="entry name" value="AAA"/>
    <property type="match status" value="2"/>
</dbReference>
<protein>
    <submittedName>
        <fullName evidence="13">ABCB1 protein</fullName>
    </submittedName>
</protein>
<dbReference type="PROSITE" id="PS50893">
    <property type="entry name" value="ABC_TRANSPORTER_2"/>
    <property type="match status" value="2"/>
</dbReference>
<evidence type="ECO:0000256" key="7">
    <source>
        <dbReference type="ARBA" id="ARBA00022989"/>
    </source>
</evidence>
<feature type="domain" description="ABC transporter" evidence="11">
    <location>
        <begin position="1028"/>
        <end position="1296"/>
    </location>
</feature>
<dbReference type="Pfam" id="PF00664">
    <property type="entry name" value="ABC_membrane"/>
    <property type="match status" value="2"/>
</dbReference>
<comment type="caution">
    <text evidence="13">The sequence shown here is derived from an EMBL/GenBank/DDBJ whole genome shotgun (WGS) entry which is preliminary data.</text>
</comment>
<dbReference type="Proteomes" id="UP000649617">
    <property type="component" value="Unassembled WGS sequence"/>
</dbReference>
<dbReference type="InterPro" id="IPR039421">
    <property type="entry name" value="Type_1_exporter"/>
</dbReference>
<dbReference type="PROSITE" id="PS00211">
    <property type="entry name" value="ABC_TRANSPORTER_1"/>
    <property type="match status" value="1"/>
</dbReference>
<dbReference type="GO" id="GO:0015421">
    <property type="term" value="F:ABC-type oligopeptide transporter activity"/>
    <property type="evidence" value="ECO:0007669"/>
    <property type="project" value="TreeGrafter"/>
</dbReference>
<reference evidence="13" key="1">
    <citation type="submission" date="2021-02" db="EMBL/GenBank/DDBJ databases">
        <authorList>
            <person name="Dougan E. K."/>
            <person name="Rhodes N."/>
            <person name="Thang M."/>
            <person name="Chan C."/>
        </authorList>
    </citation>
    <scope>NUCLEOTIDE SEQUENCE</scope>
</reference>
<feature type="region of interest" description="Disordered" evidence="9">
    <location>
        <begin position="626"/>
        <end position="650"/>
    </location>
</feature>
<organism evidence="13 14">
    <name type="scientific">Symbiodinium pilosum</name>
    <name type="common">Dinoflagellate</name>
    <dbReference type="NCBI Taxonomy" id="2952"/>
    <lineage>
        <taxon>Eukaryota</taxon>
        <taxon>Sar</taxon>
        <taxon>Alveolata</taxon>
        <taxon>Dinophyceae</taxon>
        <taxon>Suessiales</taxon>
        <taxon>Symbiodiniaceae</taxon>
        <taxon>Symbiodinium</taxon>
    </lineage>
</organism>
<dbReference type="InterPro" id="IPR017871">
    <property type="entry name" value="ABC_transporter-like_CS"/>
</dbReference>
<dbReference type="FunFam" id="3.40.50.300:FF:000967">
    <property type="entry name" value="ABC multidrug transporter mdr4"/>
    <property type="match status" value="1"/>
</dbReference>
<keyword evidence="4 10" id="KW-0812">Transmembrane</keyword>
<feature type="region of interest" description="Disordered" evidence="9">
    <location>
        <begin position="1152"/>
        <end position="1184"/>
    </location>
</feature>
<dbReference type="GO" id="GO:0005524">
    <property type="term" value="F:ATP binding"/>
    <property type="evidence" value="ECO:0007669"/>
    <property type="project" value="UniProtKB-KW"/>
</dbReference>
<feature type="transmembrane region" description="Helical" evidence="10">
    <location>
        <begin position="285"/>
        <end position="307"/>
    </location>
</feature>
<keyword evidence="6" id="KW-0067">ATP-binding</keyword>
<evidence type="ECO:0000256" key="5">
    <source>
        <dbReference type="ARBA" id="ARBA00022741"/>
    </source>
</evidence>
<keyword evidence="7 10" id="KW-1133">Transmembrane helix</keyword>
<dbReference type="GO" id="GO:0016887">
    <property type="term" value="F:ATP hydrolysis activity"/>
    <property type="evidence" value="ECO:0007669"/>
    <property type="project" value="InterPro"/>
</dbReference>
<evidence type="ECO:0000256" key="3">
    <source>
        <dbReference type="ARBA" id="ARBA00022448"/>
    </source>
</evidence>
<accession>A0A812XIC9</accession>
<evidence type="ECO:0000256" key="6">
    <source>
        <dbReference type="ARBA" id="ARBA00022840"/>
    </source>
</evidence>
<feature type="transmembrane region" description="Helical" evidence="10">
    <location>
        <begin position="108"/>
        <end position="131"/>
    </location>
</feature>
<dbReference type="CDD" id="cd18578">
    <property type="entry name" value="ABC_6TM_Pgp_ABCB1_D2_like"/>
    <property type="match status" value="1"/>
</dbReference>
<proteinExistence type="inferred from homology"/>
<evidence type="ECO:0000313" key="14">
    <source>
        <dbReference type="Proteomes" id="UP000649617"/>
    </source>
</evidence>
<feature type="transmembrane region" description="Helical" evidence="10">
    <location>
        <begin position="822"/>
        <end position="845"/>
    </location>
</feature>
<evidence type="ECO:0000256" key="10">
    <source>
        <dbReference type="SAM" id="Phobius"/>
    </source>
</evidence>
<sequence>MEDAASFDNRPPVLLGRRPVKGDVEAGKMEQDGIQAQVGQVVGKSKTVDAWHEKCCEKTALVLGMIFAVVQGVSAPAIALFMGESITTLAVADHANELDAMKPELIKIGALAAIQFSTAFAWQTCLGWAAAKQALRWHRGFLGALLSLDVCWYDEHEPAGVASKLESDSSNVYLFMSTVLGHLIVSLAQFATGLFLAVYEGWQLAFVVCATMPVMILAGHRMGKEVEYHTTIQQAKFARASAVAEESLMAIRSVAAFGGENMEAARFEKELSPAKVAGIRTGAKIGAAWGVLNFFYPGLYALALWYGGHVLMRKENAGFEASRIVTVMISMMVGVSGLSAFSGFAPVMAKAAASAKSMKEVMACQARYIEQPLYTEGELPDELCKVEVIEFRKVSFKYPARLDKWVLSGLSFRVEKGQKVALVGESGCGKSTTIQLLERFYEPSAGEVLVNGVHLWRVPAKAWRKQIGYVGQEPVLFATTAMKNLKAMDESITDEQAIQAAKDAQIYDTLSQLPEGMETFVGTGGGLLSGGQRQRVAIARALAKKPQVLLLDEATSALDNESERMVQATLDSESMRHITTISVAHRLTTIKASDVIYVLKDGYCCEQGNHEELMEKKGQYYSMAKLQQAKREEEDQDEETQKSRLEERHATAHTSLVSACSEAQQDHGMSVNDPGNDTGKAVPPRLWCRLMDMMNIYWWVWPVAVIVVLAGAAAMPLEAVFFNAAVVGLSETAKDFDLEAMYVKLDKAVIGLALVGLASGVAVLCQNSLFSFVQESLCMILRKAAFASTVRMDMSFFDKPENQTASILVSLERHMSRVGQMLGIQLGNSAAALSTCILSIVFSMFGCWELALVLFGLLPIFGVLALTVAARVAGMDSARLEAYSKAGKATSEAVTSIRTVKALGAEERTLEIVSENLEKLTKLNESRSWKLGLSMGLNLGLVQVILLAGFWMSAICIQFWGFDAGEVLMTLFCVVFGVMSVTSIVQHIPDAASGRNAAVEVFKLVDQVSKIDATQPTGRIESIGDGSIKFKNVTFWYPHRPEIVLKSLSFKISAGQSVALVGFSGSGKSTVIQLLMRFYDPQQGQLLVGGNSLADFNVAFWRRQVGLVSQEPVLFDVSLEENVKYGCWDATEEQLQAAAKAAHMDFLLKTGSDTDSDSGNSSTSATSNGSGSASGAASWNSGKGKWKWTDRVGLRGERLSGGQKQRCALARALLRNPAILLLDEATSALDSTAEKQVQQAMQEARKGKTTITVAHRLSTIRNSDKIFVLSDGQLVESGNYDELVGLDGNFAKLAAGSL</sequence>
<keyword evidence="14" id="KW-1185">Reference proteome</keyword>
<evidence type="ECO:0000313" key="13">
    <source>
        <dbReference type="EMBL" id="CAE7737735.1"/>
    </source>
</evidence>
<evidence type="ECO:0000259" key="12">
    <source>
        <dbReference type="PROSITE" id="PS50929"/>
    </source>
</evidence>
<dbReference type="InterPro" id="IPR027417">
    <property type="entry name" value="P-loop_NTPase"/>
</dbReference>
<dbReference type="InterPro" id="IPR003593">
    <property type="entry name" value="AAA+_ATPase"/>
</dbReference>
<feature type="transmembrane region" description="Helical" evidence="10">
    <location>
        <begin position="60"/>
        <end position="82"/>
    </location>
</feature>
<evidence type="ECO:0000256" key="1">
    <source>
        <dbReference type="ARBA" id="ARBA00004141"/>
    </source>
</evidence>
<dbReference type="GO" id="GO:0005743">
    <property type="term" value="C:mitochondrial inner membrane"/>
    <property type="evidence" value="ECO:0007669"/>
    <property type="project" value="TreeGrafter"/>
</dbReference>
<keyword evidence="3" id="KW-0813">Transport</keyword>
<feature type="transmembrane region" description="Helical" evidence="10">
    <location>
        <begin position="327"/>
        <end position="349"/>
    </location>
</feature>
<feature type="transmembrane region" description="Helical" evidence="10">
    <location>
        <begin position="851"/>
        <end position="870"/>
    </location>
</feature>
<feature type="domain" description="ABC transmembrane type-1" evidence="12">
    <location>
        <begin position="62"/>
        <end position="350"/>
    </location>
</feature>
<dbReference type="EMBL" id="CAJNIZ010046048">
    <property type="protein sequence ID" value="CAE7737735.1"/>
    <property type="molecule type" value="Genomic_DNA"/>
</dbReference>
<dbReference type="Gene3D" id="3.40.50.300">
    <property type="entry name" value="P-loop containing nucleotide triphosphate hydrolases"/>
    <property type="match status" value="2"/>
</dbReference>
<dbReference type="InterPro" id="IPR011527">
    <property type="entry name" value="ABC1_TM_dom"/>
</dbReference>
<name>A0A812XIC9_SYMPI</name>
<comment type="subcellular location">
    <subcellularLocation>
        <location evidence="1">Membrane</location>
        <topology evidence="1">Multi-pass membrane protein</topology>
    </subcellularLocation>
</comment>
<dbReference type="InterPro" id="IPR036640">
    <property type="entry name" value="ABC1_TM_sf"/>
</dbReference>
<feature type="domain" description="ABC transporter" evidence="11">
    <location>
        <begin position="389"/>
        <end position="626"/>
    </location>
</feature>
<dbReference type="PROSITE" id="PS50929">
    <property type="entry name" value="ABC_TM1F"/>
    <property type="match status" value="2"/>
</dbReference>
<comment type="similarity">
    <text evidence="2">Belongs to the ABC transporter superfamily. ABCB family. Multidrug resistance exporter (TC 3.A.1.201) subfamily.</text>
</comment>
<dbReference type="PANTHER" id="PTHR43394:SF27">
    <property type="entry name" value="ATP-DEPENDENT TRANSLOCASE ABCB1-LIKE"/>
    <property type="match status" value="1"/>
</dbReference>
<dbReference type="CDD" id="cd18577">
    <property type="entry name" value="ABC_6TM_Pgp_ABCB1_D1_like"/>
    <property type="match status" value="1"/>
</dbReference>
<keyword evidence="8 10" id="KW-0472">Membrane</keyword>
<evidence type="ECO:0000259" key="11">
    <source>
        <dbReference type="PROSITE" id="PS50893"/>
    </source>
</evidence>
<feature type="transmembrane region" description="Helical" evidence="10">
    <location>
        <begin position="172"/>
        <end position="196"/>
    </location>
</feature>
<dbReference type="SUPFAM" id="SSF52540">
    <property type="entry name" value="P-loop containing nucleoside triphosphate hydrolases"/>
    <property type="match status" value="2"/>
</dbReference>
<feature type="transmembrane region" description="Helical" evidence="10">
    <location>
        <begin position="749"/>
        <end position="773"/>
    </location>
</feature>
<feature type="transmembrane region" description="Helical" evidence="10">
    <location>
        <begin position="696"/>
        <end position="729"/>
    </location>
</feature>
<evidence type="ECO:0000256" key="9">
    <source>
        <dbReference type="SAM" id="MobiDB-lite"/>
    </source>
</evidence>
<evidence type="ECO:0000256" key="4">
    <source>
        <dbReference type="ARBA" id="ARBA00022692"/>
    </source>
</evidence>
<dbReference type="Pfam" id="PF00005">
    <property type="entry name" value="ABC_tran"/>
    <property type="match status" value="2"/>
</dbReference>
<evidence type="ECO:0000256" key="8">
    <source>
        <dbReference type="ARBA" id="ARBA00023136"/>
    </source>
</evidence>
<dbReference type="GO" id="GO:0090374">
    <property type="term" value="P:oligopeptide export from mitochondrion"/>
    <property type="evidence" value="ECO:0007669"/>
    <property type="project" value="TreeGrafter"/>
</dbReference>